<evidence type="ECO:0000313" key="3">
    <source>
        <dbReference type="Proteomes" id="UP000246073"/>
    </source>
</evidence>
<sequence>MQGKSTELNRAEKLMQTTEPKAGNGTAAGGMHASASNDKSGNSKALDAVQAARQASMATLAQASGEELKAFWQNWSDKPDFEILRGPETGLVMLRGRIGGGGAPFNVGEATVTRATVRLTDGSVGHSYALGRDQEKARLAALFDALWTDEARREAVERQVLDVLRNRLEQADTKLRSEAAATKVDFFTMVRGDN</sequence>
<dbReference type="AlphaFoldDB" id="A0A2P9HMK3"/>
<evidence type="ECO:0000313" key="2">
    <source>
        <dbReference type="EMBL" id="SPL65299.1"/>
    </source>
</evidence>
<feature type="region of interest" description="Disordered" evidence="1">
    <location>
        <begin position="1"/>
        <end position="47"/>
    </location>
</feature>
<dbReference type="GO" id="GO:0015716">
    <property type="term" value="P:organic phosphonate transport"/>
    <property type="evidence" value="ECO:0007669"/>
    <property type="project" value="InterPro"/>
</dbReference>
<protein>
    <submittedName>
        <fullName evidence="2">PhnG protein</fullName>
    </submittedName>
</protein>
<proteinExistence type="predicted"/>
<dbReference type="NCBIfam" id="TIGR03293">
    <property type="entry name" value="PhnG_redo"/>
    <property type="match status" value="1"/>
</dbReference>
<gene>
    <name evidence="2" type="ORF">OHAE_1166</name>
</gene>
<name>A0A2P9HMK3_9HYPH</name>
<dbReference type="GO" id="GO:0019634">
    <property type="term" value="P:organic phosphonate metabolic process"/>
    <property type="evidence" value="ECO:0007669"/>
    <property type="project" value="InterPro"/>
</dbReference>
<dbReference type="Pfam" id="PF06754">
    <property type="entry name" value="PhnG"/>
    <property type="match status" value="1"/>
</dbReference>
<dbReference type="EMBL" id="OOFM01000005">
    <property type="protein sequence ID" value="SPL65299.1"/>
    <property type="molecule type" value="Genomic_DNA"/>
</dbReference>
<dbReference type="Proteomes" id="UP000246073">
    <property type="component" value="Unassembled WGS sequence"/>
</dbReference>
<feature type="compositionally biased region" description="Polar residues" evidence="1">
    <location>
        <begin position="34"/>
        <end position="43"/>
    </location>
</feature>
<reference evidence="3" key="1">
    <citation type="submission" date="2017-12" db="EMBL/GenBank/DDBJ databases">
        <authorList>
            <person name="Diaz M."/>
        </authorList>
    </citation>
    <scope>NUCLEOTIDE SEQUENCE [LARGE SCALE GENOMIC DNA]</scope>
    <source>
        <strain evidence="3">FI11154</strain>
    </source>
</reference>
<accession>A0A2P9HMK3</accession>
<organism evidence="2 3">
    <name type="scientific">Ochrobactrum soli</name>
    <dbReference type="NCBI Taxonomy" id="2448455"/>
    <lineage>
        <taxon>Bacteria</taxon>
        <taxon>Pseudomonadati</taxon>
        <taxon>Pseudomonadota</taxon>
        <taxon>Alphaproteobacteria</taxon>
        <taxon>Hyphomicrobiales</taxon>
        <taxon>Brucellaceae</taxon>
        <taxon>Brucella/Ochrobactrum group</taxon>
        <taxon>Ochrobactrum</taxon>
    </lineage>
</organism>
<dbReference type="InterPro" id="IPR009609">
    <property type="entry name" value="Phosphonate_metab_PhnG"/>
</dbReference>
<evidence type="ECO:0000256" key="1">
    <source>
        <dbReference type="SAM" id="MobiDB-lite"/>
    </source>
</evidence>